<reference evidence="1 2" key="1">
    <citation type="journal article" date="2017" name="G3 (Bethesda)">
        <title>The Physical Genome Mapping of Anopheles albimanus Corrected Scaffold Misassemblies and Identified Interarm Rearrangements in Genus Anopheles.</title>
        <authorList>
            <person name="Artemov G.N."/>
            <person name="Peery A.N."/>
            <person name="Jiang X."/>
            <person name="Tu Z."/>
            <person name="Stegniy V.N."/>
            <person name="Sharakhova M.V."/>
            <person name="Sharakhov I.V."/>
        </authorList>
    </citation>
    <scope>NUCLEOTIDE SEQUENCE [LARGE SCALE GENOMIC DNA]</scope>
    <source>
        <strain evidence="1 2">ALBI9_A</strain>
    </source>
</reference>
<keyword evidence="2" id="KW-1185">Reference proteome</keyword>
<evidence type="ECO:0000313" key="1">
    <source>
        <dbReference type="EnsemblMetazoa" id="AALB014155-PA"/>
    </source>
</evidence>
<name>A0A182FWX0_ANOAL</name>
<dbReference type="Proteomes" id="UP000069272">
    <property type="component" value="Chromosome 2L"/>
</dbReference>
<sequence length="39" mass="4320">MQKRTIWIMSFSPLSSAVLQRVPKLNTTVAADCVKKTGI</sequence>
<accession>A0A182FWX0</accession>
<reference evidence="1" key="2">
    <citation type="submission" date="2022-08" db="UniProtKB">
        <authorList>
            <consortium name="EnsemblMetazoa"/>
        </authorList>
    </citation>
    <scope>IDENTIFICATION</scope>
    <source>
        <strain evidence="1">STECLA/ALBI9_A</strain>
    </source>
</reference>
<protein>
    <submittedName>
        <fullName evidence="1">Uncharacterized protein</fullName>
    </submittedName>
</protein>
<dbReference type="AlphaFoldDB" id="A0A182FWX0"/>
<dbReference type="VEuPathDB" id="VectorBase:AALB014155"/>
<dbReference type="EnsemblMetazoa" id="AALB014155-RA">
    <property type="protein sequence ID" value="AALB014155-PA"/>
    <property type="gene ID" value="AALB014155"/>
</dbReference>
<organism evidence="1 2">
    <name type="scientific">Anopheles albimanus</name>
    <name type="common">New world malaria mosquito</name>
    <dbReference type="NCBI Taxonomy" id="7167"/>
    <lineage>
        <taxon>Eukaryota</taxon>
        <taxon>Metazoa</taxon>
        <taxon>Ecdysozoa</taxon>
        <taxon>Arthropoda</taxon>
        <taxon>Hexapoda</taxon>
        <taxon>Insecta</taxon>
        <taxon>Pterygota</taxon>
        <taxon>Neoptera</taxon>
        <taxon>Endopterygota</taxon>
        <taxon>Diptera</taxon>
        <taxon>Nematocera</taxon>
        <taxon>Culicoidea</taxon>
        <taxon>Culicidae</taxon>
        <taxon>Anophelinae</taxon>
        <taxon>Anopheles</taxon>
    </lineage>
</organism>
<evidence type="ECO:0000313" key="2">
    <source>
        <dbReference type="Proteomes" id="UP000069272"/>
    </source>
</evidence>
<proteinExistence type="predicted"/>